<sequence length="656" mass="71375">MRQDCGIKLLVGPALLVLMLGNLCDAQQDGGPSRPSTEAPDAPLFQPDAPLFQPEAPLFDPARPTDRPAPEMTPPQTRPGTPSDDPNAPDSDGETPELPDQPLAANLQPTPPAPTPPELASEQPYERISSMPYMLGDLLRANRSVAFPYNLAGDIAGTEANGALQVRSPKVAENNTAIPRQRVSFRYHWFSNSAKVTGLEPFGDPVFPGVVAAADVGLSGLPPGVSLPPGAVFDSPDPNLGQFRFAIPGDQLADLNAIFPPGDLGQFGIRFDPGSNSQGTAVIFQDSFFDDNDEQQFVFDLVRILRNQEIRAAEREIDTHLVNFGWETTFLDGRASLEVRVPFAETVNSDLDLNASRVVNDPFTRAFLVSPAGGTLGTVDSELKDLQLIFKMLNWTDGRWFVSSGLGATLPTAEDANISIVDGFPDPTLRVFSNGVAPLADVLRTRDVRVKNETVALSPFVAIAAAPTSRLFFNGFLQFDFPIGQDTVEYNQSNFARQVIVDVENGIYRDPFETHISAGGKIRDQILMHLDLGMGYWLYQNPRGRRITGLASLFELHWTSTLQDADVYSVQSTFLGEPVLLANRDPNPAVPQPVLVEDPLRVGNLANRMDILNATFGGVITLSNDSSLSVGCSLPLQKGFDRVFDVELMLHFNQLL</sequence>
<evidence type="ECO:0000256" key="1">
    <source>
        <dbReference type="SAM" id="MobiDB-lite"/>
    </source>
</evidence>
<dbReference type="RefSeq" id="WP_013628046.1">
    <property type="nucleotide sequence ID" value="NC_015174.1"/>
</dbReference>
<dbReference type="HOGENOM" id="CLU_417892_0_0_0"/>
<dbReference type="KEGG" id="pbs:Plabr_1708"/>
<dbReference type="AlphaFoldDB" id="F0STA8"/>
<dbReference type="eggNOG" id="COG4223">
    <property type="taxonomic scope" value="Bacteria"/>
</dbReference>
<protein>
    <submittedName>
        <fullName evidence="2">Uncharacterized protein</fullName>
    </submittedName>
</protein>
<dbReference type="OrthoDB" id="225378at2"/>
<evidence type="ECO:0000313" key="2">
    <source>
        <dbReference type="EMBL" id="ADY59319.1"/>
    </source>
</evidence>
<organism evidence="2 3">
    <name type="scientific">Rubinisphaera brasiliensis (strain ATCC 49424 / DSM 5305 / JCM 21570 / IAM 15109 / NBRC 103401 / IFAM 1448)</name>
    <name type="common">Planctomyces brasiliensis</name>
    <dbReference type="NCBI Taxonomy" id="756272"/>
    <lineage>
        <taxon>Bacteria</taxon>
        <taxon>Pseudomonadati</taxon>
        <taxon>Planctomycetota</taxon>
        <taxon>Planctomycetia</taxon>
        <taxon>Planctomycetales</taxon>
        <taxon>Planctomycetaceae</taxon>
        <taxon>Rubinisphaera</taxon>
    </lineage>
</organism>
<accession>F0STA8</accession>
<dbReference type="EMBL" id="CP002546">
    <property type="protein sequence ID" value="ADY59319.1"/>
    <property type="molecule type" value="Genomic_DNA"/>
</dbReference>
<gene>
    <name evidence="2" type="ordered locus">Plabr_1708</name>
</gene>
<feature type="region of interest" description="Disordered" evidence="1">
    <location>
        <begin position="28"/>
        <end position="123"/>
    </location>
</feature>
<reference evidence="3" key="1">
    <citation type="submission" date="2011-02" db="EMBL/GenBank/DDBJ databases">
        <title>The complete genome of Planctomyces brasiliensis DSM 5305.</title>
        <authorList>
            <person name="Lucas S."/>
            <person name="Copeland A."/>
            <person name="Lapidus A."/>
            <person name="Bruce D."/>
            <person name="Goodwin L."/>
            <person name="Pitluck S."/>
            <person name="Kyrpides N."/>
            <person name="Mavromatis K."/>
            <person name="Pagani I."/>
            <person name="Ivanova N."/>
            <person name="Ovchinnikova G."/>
            <person name="Lu M."/>
            <person name="Detter J.C."/>
            <person name="Han C."/>
            <person name="Land M."/>
            <person name="Hauser L."/>
            <person name="Markowitz V."/>
            <person name="Cheng J.-F."/>
            <person name="Hugenholtz P."/>
            <person name="Woyke T."/>
            <person name="Wu D."/>
            <person name="Tindall B."/>
            <person name="Pomrenke H.G."/>
            <person name="Brambilla E."/>
            <person name="Klenk H.-P."/>
            <person name="Eisen J.A."/>
        </authorList>
    </citation>
    <scope>NUCLEOTIDE SEQUENCE [LARGE SCALE GENOMIC DNA]</scope>
    <source>
        <strain evidence="3">ATCC 49424 / DSM 5305 / JCM 21570 / NBRC 103401 / IFAM 1448</strain>
    </source>
</reference>
<name>F0STA8_RUBBR</name>
<evidence type="ECO:0000313" key="3">
    <source>
        <dbReference type="Proteomes" id="UP000006860"/>
    </source>
</evidence>
<dbReference type="Proteomes" id="UP000006860">
    <property type="component" value="Chromosome"/>
</dbReference>
<proteinExistence type="predicted"/>
<keyword evidence="3" id="KW-1185">Reference proteome</keyword>